<name>A0A0E3AYM5_LEPBO</name>
<organism evidence="1">
    <name type="scientific">Leptospira borgpetersenii serovar Ballum</name>
    <dbReference type="NCBI Taxonomy" id="280505"/>
    <lineage>
        <taxon>Bacteria</taxon>
        <taxon>Pseudomonadati</taxon>
        <taxon>Spirochaetota</taxon>
        <taxon>Spirochaetia</taxon>
        <taxon>Leptospirales</taxon>
        <taxon>Leptospiraceae</taxon>
        <taxon>Leptospira</taxon>
    </lineage>
</organism>
<proteinExistence type="predicted"/>
<dbReference type="GeneID" id="61172395"/>
<protein>
    <submittedName>
        <fullName evidence="1">Uncharacterized protein</fullName>
    </submittedName>
</protein>
<gene>
    <name evidence="1" type="ORF">LBBP_00258</name>
</gene>
<dbReference type="Proteomes" id="UP000058857">
    <property type="component" value="Chromosome 1"/>
</dbReference>
<dbReference type="NCBIfam" id="NF047540">
    <property type="entry name" value="LIC_13241_dom"/>
    <property type="match status" value="1"/>
</dbReference>
<dbReference type="PATRIC" id="fig|280505.15.peg.254"/>
<sequence>MNGPNSLEKRIERTETLISILSKEFFLKLKSDLEEWPRTYEFTHLEKNYKAMFSVFGSFTLSDLKQTVGFSPIYYLSLCNNGYQQLVWTKPDGEIMDDPKQIFDELRKHIQIFETSISKTHLREKQA</sequence>
<dbReference type="AlphaFoldDB" id="A0A0E3AYM5"/>
<evidence type="ECO:0000313" key="2">
    <source>
        <dbReference type="Proteomes" id="UP000058857"/>
    </source>
</evidence>
<dbReference type="EMBL" id="CP012029">
    <property type="protein sequence ID" value="ALO24623.1"/>
    <property type="molecule type" value="Genomic_DNA"/>
</dbReference>
<accession>A0A0E3AYM5</accession>
<evidence type="ECO:0000313" key="1">
    <source>
        <dbReference type="EMBL" id="ALO24623.1"/>
    </source>
</evidence>
<reference evidence="1 2" key="1">
    <citation type="journal article" date="2015" name="PLoS Negl. Trop. Dis.">
        <title>Distribution of Plasmids in Distinct Leptospira Pathogenic Species.</title>
        <authorList>
            <person name="Wang Y."/>
            <person name="Zhuang X."/>
            <person name="Zhong Y."/>
            <person name="Zhang C."/>
            <person name="Zhang Y."/>
            <person name="Zeng L."/>
            <person name="Zhu Y."/>
            <person name="He P."/>
            <person name="Dong K."/>
            <person name="Pal U."/>
            <person name="Guo X."/>
            <person name="Qin J."/>
        </authorList>
    </citation>
    <scope>NUCLEOTIDE SEQUENCE [LARGE SCALE GENOMIC DNA]</scope>
    <source>
        <strain evidence="1 2">56604</strain>
    </source>
</reference>
<dbReference type="RefSeq" id="WP_002721422.1">
    <property type="nucleotide sequence ID" value="NZ_CP012029.1"/>
</dbReference>